<feature type="transmembrane region" description="Helical" evidence="1">
    <location>
        <begin position="12"/>
        <end position="33"/>
    </location>
</feature>
<dbReference type="AlphaFoldDB" id="A0A839Z2Y6"/>
<proteinExistence type="predicted"/>
<dbReference type="Proteomes" id="UP000578569">
    <property type="component" value="Unassembled WGS sequence"/>
</dbReference>
<feature type="transmembrane region" description="Helical" evidence="1">
    <location>
        <begin position="39"/>
        <end position="62"/>
    </location>
</feature>
<protein>
    <submittedName>
        <fullName evidence="2">Putative membrane channel-forming protein YqfA (Hemolysin III family)</fullName>
    </submittedName>
</protein>
<dbReference type="EMBL" id="JACICF010000002">
    <property type="protein sequence ID" value="MBB3764980.1"/>
    <property type="molecule type" value="Genomic_DNA"/>
</dbReference>
<feature type="transmembrane region" description="Helical" evidence="1">
    <location>
        <begin position="160"/>
        <end position="178"/>
    </location>
</feature>
<feature type="transmembrane region" description="Helical" evidence="1">
    <location>
        <begin position="74"/>
        <end position="95"/>
    </location>
</feature>
<reference evidence="2 3" key="1">
    <citation type="submission" date="2020-08" db="EMBL/GenBank/DDBJ databases">
        <title>Genomic Encyclopedia of Type Strains, Phase IV (KMG-IV): sequencing the most valuable type-strain genomes for metagenomic binning, comparative biology and taxonomic classification.</title>
        <authorList>
            <person name="Goeker M."/>
        </authorList>
    </citation>
    <scope>NUCLEOTIDE SEQUENCE [LARGE SCALE GENOMIC DNA]</scope>
    <source>
        <strain evidence="2 3">DSM 24194</strain>
    </source>
</reference>
<feature type="transmembrane region" description="Helical" evidence="1">
    <location>
        <begin position="130"/>
        <end position="148"/>
    </location>
</feature>
<keyword evidence="1" id="KW-0812">Transmembrane</keyword>
<evidence type="ECO:0000313" key="2">
    <source>
        <dbReference type="EMBL" id="MBB3764980.1"/>
    </source>
</evidence>
<sequence>MSEASENGLGRMRYLLWGVLALPLIAPLVAMQMGDSVQWTAFDFIVAALLLGGTGLGIELFLRRSHSTAYRFGALIGVGGLLFLVWANLAVGIVGSENDPFNLFYFLALPIVALGAAFSRLKAKGMARTMAIVAALCVLMALAGLVTGKHLQPGESLAELIGVNALFAGLFTGSALLFERATRR</sequence>
<evidence type="ECO:0000256" key="1">
    <source>
        <dbReference type="SAM" id="Phobius"/>
    </source>
</evidence>
<keyword evidence="1" id="KW-1133">Transmembrane helix</keyword>
<accession>A0A839Z2Y6</accession>
<organism evidence="2 3">
    <name type="scientific">Sphingomicrobium lutaoense</name>
    <dbReference type="NCBI Taxonomy" id="515949"/>
    <lineage>
        <taxon>Bacteria</taxon>
        <taxon>Pseudomonadati</taxon>
        <taxon>Pseudomonadota</taxon>
        <taxon>Alphaproteobacteria</taxon>
        <taxon>Sphingomonadales</taxon>
        <taxon>Sphingomonadaceae</taxon>
        <taxon>Sphingomicrobium</taxon>
    </lineage>
</organism>
<dbReference type="RefSeq" id="WP_183934325.1">
    <property type="nucleotide sequence ID" value="NZ_JACICF010000002.1"/>
</dbReference>
<name>A0A839Z2Y6_9SPHN</name>
<comment type="caution">
    <text evidence="2">The sequence shown here is derived from an EMBL/GenBank/DDBJ whole genome shotgun (WGS) entry which is preliminary data.</text>
</comment>
<keyword evidence="3" id="KW-1185">Reference proteome</keyword>
<gene>
    <name evidence="2" type="ORF">FHS50_002042</name>
</gene>
<keyword evidence="1" id="KW-0472">Membrane</keyword>
<evidence type="ECO:0000313" key="3">
    <source>
        <dbReference type="Proteomes" id="UP000578569"/>
    </source>
</evidence>
<feature type="transmembrane region" description="Helical" evidence="1">
    <location>
        <begin position="101"/>
        <end position="118"/>
    </location>
</feature>